<protein>
    <submittedName>
        <fullName evidence="1">Uncharacterized protein</fullName>
    </submittedName>
</protein>
<reference evidence="1" key="1">
    <citation type="submission" date="2018-02" db="EMBL/GenBank/DDBJ databases">
        <title>Rhizophora mucronata_Transcriptome.</title>
        <authorList>
            <person name="Meera S.P."/>
            <person name="Sreeshan A."/>
            <person name="Augustine A."/>
        </authorList>
    </citation>
    <scope>NUCLEOTIDE SEQUENCE</scope>
    <source>
        <tissue evidence="1">Leaf</tissue>
    </source>
</reference>
<evidence type="ECO:0000313" key="1">
    <source>
        <dbReference type="EMBL" id="MBX53579.1"/>
    </source>
</evidence>
<sequence>MMMQLTYTSTPLGSLSLFNTIKQTNYSS</sequence>
<name>A0A2P2PFX5_RHIMU</name>
<accession>A0A2P2PFX5</accession>
<organism evidence="1">
    <name type="scientific">Rhizophora mucronata</name>
    <name type="common">Asiatic mangrove</name>
    <dbReference type="NCBI Taxonomy" id="61149"/>
    <lineage>
        <taxon>Eukaryota</taxon>
        <taxon>Viridiplantae</taxon>
        <taxon>Streptophyta</taxon>
        <taxon>Embryophyta</taxon>
        <taxon>Tracheophyta</taxon>
        <taxon>Spermatophyta</taxon>
        <taxon>Magnoliopsida</taxon>
        <taxon>eudicotyledons</taxon>
        <taxon>Gunneridae</taxon>
        <taxon>Pentapetalae</taxon>
        <taxon>rosids</taxon>
        <taxon>fabids</taxon>
        <taxon>Malpighiales</taxon>
        <taxon>Rhizophoraceae</taxon>
        <taxon>Rhizophora</taxon>
    </lineage>
</organism>
<dbReference type="AlphaFoldDB" id="A0A2P2PFX5"/>
<dbReference type="EMBL" id="GGEC01073095">
    <property type="protein sequence ID" value="MBX53579.1"/>
    <property type="molecule type" value="Transcribed_RNA"/>
</dbReference>
<proteinExistence type="predicted"/>